<accession>A0A2H3DCB5</accession>
<evidence type="ECO:0000259" key="4">
    <source>
        <dbReference type="Pfam" id="PF13193"/>
    </source>
</evidence>
<dbReference type="SUPFAM" id="SSF56801">
    <property type="entry name" value="Acetyl-CoA synthetase-like"/>
    <property type="match status" value="1"/>
</dbReference>
<evidence type="ECO:0000259" key="3">
    <source>
        <dbReference type="Pfam" id="PF00501"/>
    </source>
</evidence>
<dbReference type="Gene3D" id="3.30.300.30">
    <property type="match status" value="1"/>
</dbReference>
<dbReference type="Proteomes" id="UP000217790">
    <property type="component" value="Unassembled WGS sequence"/>
</dbReference>
<dbReference type="Pfam" id="PF13193">
    <property type="entry name" value="AMP-binding_C"/>
    <property type="match status" value="1"/>
</dbReference>
<name>A0A2H3DCB5_ARMGA</name>
<dbReference type="PANTHER" id="PTHR24096">
    <property type="entry name" value="LONG-CHAIN-FATTY-ACID--COA LIGASE"/>
    <property type="match status" value="1"/>
</dbReference>
<dbReference type="AlphaFoldDB" id="A0A2H3DCB5"/>
<dbReference type="InterPro" id="IPR000873">
    <property type="entry name" value="AMP-dep_synth/lig_dom"/>
</dbReference>
<sequence length="566" mass="62036">MAFYSSPFPDVPIVNRSLFTHLLHKSSRDGKLVGGHPVDSPVFVDSATGTVLIREKLRFLCLSLGYGLRHHGAKRGDTILVFSPNALAYPVVLLGAIAAGLRCTLANNAYTSHELAHQYTDSRARRIFTTEDSLPVVRAMFEEIGVKADEADARIIILGKSLRWAGGPSAPRTSSLLHMEDLLGIGLLEEEEKFDGDRAHETALLCYSSGTTGKPKGVETTHQNLTSEIDMLAAVWTHGTGNKHLGFLPMYHIYGAVIILFLTQKLGHTSFIQERFDPMRFCEDIQKYKIQIVMLVPPIAVFLSRHPLVEKFDLSSLKLLTSGAAPLGPELSNQVTARLPSLNVNAAVIQGFGMTELSPVTHLLPVADATRKAGSIGLLLPNLQSRIVDEDGRDAQPGEMWIKGPVVMKGYINNPTATVNTITKDGWLKTGDIAIRDDEGYFFIVDRVKELIKYKGFQVPPAELESVLLSHPGVADVAVIGIEDAAQATELPRAYVVPTHPEKVKTDAQKAEFGAQIAEWMKSKVAKHKFLRGGVVTIDVIPKSAAGKILRRQLRDLAKKEIRSRL</sequence>
<dbReference type="PROSITE" id="PS00455">
    <property type="entry name" value="AMP_BINDING"/>
    <property type="match status" value="1"/>
</dbReference>
<dbReference type="CDD" id="cd05911">
    <property type="entry name" value="Firefly_Luc_like"/>
    <property type="match status" value="1"/>
</dbReference>
<dbReference type="InterPro" id="IPR020845">
    <property type="entry name" value="AMP-binding_CS"/>
</dbReference>
<dbReference type="OrthoDB" id="1898221at2759"/>
<protein>
    <submittedName>
        <fullName evidence="5">AMP binding protein</fullName>
    </submittedName>
</protein>
<dbReference type="InterPro" id="IPR025110">
    <property type="entry name" value="AMP-bd_C"/>
</dbReference>
<evidence type="ECO:0000313" key="6">
    <source>
        <dbReference type="Proteomes" id="UP000217790"/>
    </source>
</evidence>
<dbReference type="OMA" id="THASGMQ"/>
<evidence type="ECO:0000256" key="1">
    <source>
        <dbReference type="ARBA" id="ARBA00006432"/>
    </source>
</evidence>
<dbReference type="PANTHER" id="PTHR24096:SF149">
    <property type="entry name" value="AMP-BINDING DOMAIN-CONTAINING PROTEIN-RELATED"/>
    <property type="match status" value="1"/>
</dbReference>
<evidence type="ECO:0000256" key="2">
    <source>
        <dbReference type="ARBA" id="ARBA00022598"/>
    </source>
</evidence>
<keyword evidence="2" id="KW-0436">Ligase</keyword>
<feature type="domain" description="AMP-dependent synthetase/ligase" evidence="3">
    <location>
        <begin position="37"/>
        <end position="411"/>
    </location>
</feature>
<keyword evidence="6" id="KW-1185">Reference proteome</keyword>
<feature type="domain" description="AMP-binding enzyme C-terminal" evidence="4">
    <location>
        <begin position="463"/>
        <end position="548"/>
    </location>
</feature>
<proteinExistence type="inferred from homology"/>
<dbReference type="InParanoid" id="A0A2H3DCB5"/>
<dbReference type="InterPro" id="IPR045851">
    <property type="entry name" value="AMP-bd_C_sf"/>
</dbReference>
<dbReference type="Pfam" id="PF00501">
    <property type="entry name" value="AMP-binding"/>
    <property type="match status" value="1"/>
</dbReference>
<comment type="similarity">
    <text evidence="1">Belongs to the ATP-dependent AMP-binding enzyme family.</text>
</comment>
<gene>
    <name evidence="5" type="ORF">ARMGADRAFT_1012586</name>
</gene>
<organism evidence="5 6">
    <name type="scientific">Armillaria gallica</name>
    <name type="common">Bulbous honey fungus</name>
    <name type="synonym">Armillaria bulbosa</name>
    <dbReference type="NCBI Taxonomy" id="47427"/>
    <lineage>
        <taxon>Eukaryota</taxon>
        <taxon>Fungi</taxon>
        <taxon>Dikarya</taxon>
        <taxon>Basidiomycota</taxon>
        <taxon>Agaricomycotina</taxon>
        <taxon>Agaricomycetes</taxon>
        <taxon>Agaricomycetidae</taxon>
        <taxon>Agaricales</taxon>
        <taxon>Marasmiineae</taxon>
        <taxon>Physalacriaceae</taxon>
        <taxon>Armillaria</taxon>
    </lineage>
</organism>
<evidence type="ECO:0000313" key="5">
    <source>
        <dbReference type="EMBL" id="PBK92865.1"/>
    </source>
</evidence>
<dbReference type="STRING" id="47427.A0A2H3DCB5"/>
<reference evidence="6" key="1">
    <citation type="journal article" date="2017" name="Nat. Ecol. Evol.">
        <title>Genome expansion and lineage-specific genetic innovations in the forest pathogenic fungi Armillaria.</title>
        <authorList>
            <person name="Sipos G."/>
            <person name="Prasanna A.N."/>
            <person name="Walter M.C."/>
            <person name="O'Connor E."/>
            <person name="Balint B."/>
            <person name="Krizsan K."/>
            <person name="Kiss B."/>
            <person name="Hess J."/>
            <person name="Varga T."/>
            <person name="Slot J."/>
            <person name="Riley R."/>
            <person name="Boka B."/>
            <person name="Rigling D."/>
            <person name="Barry K."/>
            <person name="Lee J."/>
            <person name="Mihaltcheva S."/>
            <person name="LaButti K."/>
            <person name="Lipzen A."/>
            <person name="Waldron R."/>
            <person name="Moloney N.M."/>
            <person name="Sperisen C."/>
            <person name="Kredics L."/>
            <person name="Vagvoelgyi C."/>
            <person name="Patrignani A."/>
            <person name="Fitzpatrick D."/>
            <person name="Nagy I."/>
            <person name="Doyle S."/>
            <person name="Anderson J.B."/>
            <person name="Grigoriev I.V."/>
            <person name="Gueldener U."/>
            <person name="Muensterkoetter M."/>
            <person name="Nagy L.G."/>
        </authorList>
    </citation>
    <scope>NUCLEOTIDE SEQUENCE [LARGE SCALE GENOMIC DNA]</scope>
    <source>
        <strain evidence="6">Ar21-2</strain>
    </source>
</reference>
<dbReference type="EMBL" id="KZ293657">
    <property type="protein sequence ID" value="PBK92865.1"/>
    <property type="molecule type" value="Genomic_DNA"/>
</dbReference>
<dbReference type="GO" id="GO:0016405">
    <property type="term" value="F:CoA-ligase activity"/>
    <property type="evidence" value="ECO:0007669"/>
    <property type="project" value="TreeGrafter"/>
</dbReference>
<dbReference type="Gene3D" id="3.40.50.980">
    <property type="match status" value="2"/>
</dbReference>
<dbReference type="Gene3D" id="2.30.38.10">
    <property type="entry name" value="Luciferase, Domain 3"/>
    <property type="match status" value="1"/>
</dbReference>